<sequence length="180" mass="18967">MELLSILMLVISSNLDDLGVGFSIGIQKRIPVPIILVIASISGLTMALGIGMGVQLLNFIPRGINDLIGALVFLGLGIYFVVNGLRNQENDENRPIKFTLSMAIILGLTLGINSLALGVSAGITGYPLLPTSIAAFLVSFIFLFLGSVFGGALQPILKKSDIISGILLVFLAFAILLTPL</sequence>
<evidence type="ECO:0000313" key="7">
    <source>
        <dbReference type="Proteomes" id="UP000001683"/>
    </source>
</evidence>
<evidence type="ECO:0000256" key="1">
    <source>
        <dbReference type="ARBA" id="ARBA00022475"/>
    </source>
</evidence>
<keyword evidence="7" id="KW-1185">Reference proteome</keyword>
<evidence type="ECO:0000256" key="3">
    <source>
        <dbReference type="ARBA" id="ARBA00022989"/>
    </source>
</evidence>
<dbReference type="PANTHER" id="PTHR35529:SF2">
    <property type="entry name" value="SPORULATION PROTEIN YTAF-RELATED"/>
    <property type="match status" value="1"/>
</dbReference>
<evidence type="ECO:0000313" key="6">
    <source>
        <dbReference type="EMBL" id="ACB84192.1"/>
    </source>
</evidence>
<feature type="transmembrane region" description="Helical" evidence="5">
    <location>
        <begin position="6"/>
        <end position="26"/>
    </location>
</feature>
<feature type="transmembrane region" description="Helical" evidence="5">
    <location>
        <begin position="33"/>
        <end position="55"/>
    </location>
</feature>
<evidence type="ECO:0000256" key="5">
    <source>
        <dbReference type="SAM" id="Phobius"/>
    </source>
</evidence>
<keyword evidence="1" id="KW-1003">Cell membrane</keyword>
<dbReference type="PANTHER" id="PTHR35529">
    <property type="entry name" value="MANGANESE EFFLUX PUMP MNTP-RELATED"/>
    <property type="match status" value="1"/>
</dbReference>
<feature type="transmembrane region" description="Helical" evidence="5">
    <location>
        <begin position="129"/>
        <end position="150"/>
    </location>
</feature>
<dbReference type="EMBL" id="CP001034">
    <property type="protein sequence ID" value="ACB84192.1"/>
    <property type="molecule type" value="Genomic_DNA"/>
</dbReference>
<proteinExistence type="predicted"/>
<feature type="transmembrane region" description="Helical" evidence="5">
    <location>
        <begin position="67"/>
        <end position="86"/>
    </location>
</feature>
<dbReference type="eggNOG" id="COG1971">
    <property type="taxonomic scope" value="Bacteria"/>
</dbReference>
<reference evidence="6 7" key="1">
    <citation type="submission" date="2008-04" db="EMBL/GenBank/DDBJ databases">
        <title>Complete sequence of chromosome of Natranaerobius thermophilus JW/NM-WN-LF.</title>
        <authorList>
            <consortium name="US DOE Joint Genome Institute"/>
            <person name="Copeland A."/>
            <person name="Lucas S."/>
            <person name="Lapidus A."/>
            <person name="Glavina del Rio T."/>
            <person name="Dalin E."/>
            <person name="Tice H."/>
            <person name="Bruce D."/>
            <person name="Goodwin L."/>
            <person name="Pitluck S."/>
            <person name="Chertkov O."/>
            <person name="Brettin T."/>
            <person name="Detter J.C."/>
            <person name="Han C."/>
            <person name="Kuske C.R."/>
            <person name="Schmutz J."/>
            <person name="Larimer F."/>
            <person name="Land M."/>
            <person name="Hauser L."/>
            <person name="Kyrpides N."/>
            <person name="Lykidis A."/>
            <person name="Mesbah N.M."/>
            <person name="Wiegel J."/>
        </authorList>
    </citation>
    <scope>NUCLEOTIDE SEQUENCE [LARGE SCALE GENOMIC DNA]</scope>
    <source>
        <strain evidence="7">ATCC BAA-1301 / DSM 18059 / JW/NM-WN-LF</strain>
    </source>
</reference>
<dbReference type="Pfam" id="PF02659">
    <property type="entry name" value="Mntp"/>
    <property type="match status" value="1"/>
</dbReference>
<dbReference type="AlphaFoldDB" id="B2A6Q9"/>
<keyword evidence="4 5" id="KW-0472">Membrane</keyword>
<gene>
    <name evidence="6" type="ordered locus">Nther_0597</name>
</gene>
<dbReference type="InParanoid" id="B2A6Q9"/>
<dbReference type="InterPro" id="IPR003810">
    <property type="entry name" value="Mntp/YtaF"/>
</dbReference>
<dbReference type="Proteomes" id="UP000001683">
    <property type="component" value="Chromosome"/>
</dbReference>
<feature type="transmembrane region" description="Helical" evidence="5">
    <location>
        <begin position="98"/>
        <end position="123"/>
    </location>
</feature>
<feature type="transmembrane region" description="Helical" evidence="5">
    <location>
        <begin position="162"/>
        <end position="179"/>
    </location>
</feature>
<dbReference type="HOGENOM" id="CLU_094526_2_1_9"/>
<dbReference type="KEGG" id="nth:Nther_0597"/>
<keyword evidence="3 5" id="KW-1133">Transmembrane helix</keyword>
<protein>
    <submittedName>
        <fullName evidence="6">Putative sporulation protein YtaF</fullName>
    </submittedName>
</protein>
<evidence type="ECO:0000256" key="2">
    <source>
        <dbReference type="ARBA" id="ARBA00022692"/>
    </source>
</evidence>
<keyword evidence="2 5" id="KW-0812">Transmembrane</keyword>
<organism evidence="6 7">
    <name type="scientific">Natranaerobius thermophilus (strain ATCC BAA-1301 / DSM 18059 / JW/NM-WN-LF)</name>
    <dbReference type="NCBI Taxonomy" id="457570"/>
    <lineage>
        <taxon>Bacteria</taxon>
        <taxon>Bacillati</taxon>
        <taxon>Bacillota</taxon>
        <taxon>Clostridia</taxon>
        <taxon>Natranaerobiales</taxon>
        <taxon>Natranaerobiaceae</taxon>
        <taxon>Natranaerobius</taxon>
    </lineage>
</organism>
<accession>B2A6Q9</accession>
<name>B2A6Q9_NATTJ</name>
<evidence type="ECO:0000256" key="4">
    <source>
        <dbReference type="ARBA" id="ARBA00023136"/>
    </source>
</evidence>
<reference evidence="6 7" key="2">
    <citation type="journal article" date="2011" name="J. Bacteriol.">
        <title>Complete genome sequence of the anaerobic, halophilic alkalithermophile Natranaerobius thermophilus JW/NM-WN-LF.</title>
        <authorList>
            <person name="Zhao B."/>
            <person name="Mesbah N.M."/>
            <person name="Dalin E."/>
            <person name="Goodwin L."/>
            <person name="Nolan M."/>
            <person name="Pitluck S."/>
            <person name="Chertkov O."/>
            <person name="Brettin T.S."/>
            <person name="Han J."/>
            <person name="Larimer F.W."/>
            <person name="Land M.L."/>
            <person name="Hauser L."/>
            <person name="Kyrpides N."/>
            <person name="Wiegel J."/>
        </authorList>
    </citation>
    <scope>NUCLEOTIDE SEQUENCE [LARGE SCALE GENOMIC DNA]</scope>
    <source>
        <strain evidence="7">ATCC BAA-1301 / DSM 18059 / JW/NM-WN-LF</strain>
    </source>
</reference>
<dbReference type="STRING" id="457570.Nther_0597"/>